<dbReference type="Gene3D" id="3.40.50.1820">
    <property type="entry name" value="alpha/beta hydrolase"/>
    <property type="match status" value="1"/>
</dbReference>
<dbReference type="CDD" id="cd12797">
    <property type="entry name" value="M23_peptidase"/>
    <property type="match status" value="1"/>
</dbReference>
<keyword evidence="5" id="KW-1185">Reference proteome</keyword>
<reference evidence="4" key="2">
    <citation type="submission" date="2020-09" db="EMBL/GenBank/DDBJ databases">
        <authorList>
            <person name="Sun Q."/>
            <person name="Zhou Y."/>
        </authorList>
    </citation>
    <scope>NUCLEOTIDE SEQUENCE</scope>
    <source>
        <strain evidence="4">CGMCC 1.14988</strain>
    </source>
</reference>
<keyword evidence="1 2" id="KW-0732">Signal</keyword>
<dbReference type="AlphaFoldDB" id="A0A8J3AAF3"/>
<feature type="chain" id="PRO_5035301462" description="M23ase beta-sheet core domain-containing protein" evidence="2">
    <location>
        <begin position="29"/>
        <end position="543"/>
    </location>
</feature>
<dbReference type="Gene3D" id="2.70.70.10">
    <property type="entry name" value="Glucose Permease (Domain IIA)"/>
    <property type="match status" value="1"/>
</dbReference>
<proteinExistence type="predicted"/>
<dbReference type="InterPro" id="IPR029058">
    <property type="entry name" value="AB_hydrolase_fold"/>
</dbReference>
<organism evidence="4 5">
    <name type="scientific">Egicoccus halophilus</name>
    <dbReference type="NCBI Taxonomy" id="1670830"/>
    <lineage>
        <taxon>Bacteria</taxon>
        <taxon>Bacillati</taxon>
        <taxon>Actinomycetota</taxon>
        <taxon>Nitriliruptoria</taxon>
        <taxon>Egicoccales</taxon>
        <taxon>Egicoccaceae</taxon>
        <taxon>Egicoccus</taxon>
    </lineage>
</organism>
<evidence type="ECO:0000256" key="1">
    <source>
        <dbReference type="ARBA" id="ARBA00022729"/>
    </source>
</evidence>
<dbReference type="InterPro" id="IPR010315">
    <property type="entry name" value="DUF915_hydro-like"/>
</dbReference>
<dbReference type="RefSeq" id="WP_229730568.1">
    <property type="nucleotide sequence ID" value="NZ_BMHA01000006.1"/>
</dbReference>
<name>A0A8J3AAF3_9ACTN</name>
<dbReference type="SUPFAM" id="SSF51261">
    <property type="entry name" value="Duplicated hybrid motif"/>
    <property type="match status" value="1"/>
</dbReference>
<protein>
    <recommendedName>
        <fullName evidence="3">M23ase beta-sheet core domain-containing protein</fullName>
    </recommendedName>
</protein>
<dbReference type="GO" id="GO:0004222">
    <property type="term" value="F:metalloendopeptidase activity"/>
    <property type="evidence" value="ECO:0007669"/>
    <property type="project" value="TreeGrafter"/>
</dbReference>
<dbReference type="InterPro" id="IPR050570">
    <property type="entry name" value="Cell_wall_metabolism_enzyme"/>
</dbReference>
<feature type="signal peptide" evidence="2">
    <location>
        <begin position="1"/>
        <end position="28"/>
    </location>
</feature>
<evidence type="ECO:0000256" key="2">
    <source>
        <dbReference type="SAM" id="SignalP"/>
    </source>
</evidence>
<sequence length="543" mass="56583">MVTVGTGPALLALLALLLLPGAPGWAQSAPDGFEHGPPSPPPDRPVAAAAAGVRRARVVYTPPVPLVVRRPFDAPGSPYGAGHRGVDLAAAPGTAIPTAAAGTVRFAGTVAGTRWVSVAHPDGVVTSYGPLTDLRVDAGERVADGQLLGRLAAGGHGNGDDGLHLGARVAGVYVDPLTLFAPDKVPSLVGHDPWHGTEHRAPSYAPWPGGRARGWFVAGSPVARRPGYALAPNAHHLVLVAGLNSTTRSPLLDADHLGYDPDSTTRFSYAGLDERGDPLPYSGPDTWEGVDAAARALAEQLREQQRRQPFRPVDLVGHSQGGIVIMRYLLAYHDPHDPTLPGLGSVVTIASPHQGSGAASVGRAARDHSLTSAAVGLAAALFDPGGTAWSGMFGRPVDELRTGSPRLRGLAEDYRSALDAGYAGPLAGIDVLTVSGSRDMTVTADRARLTGEPEPDSGVTAQHRVLPGGHDAVLHTEAVRQVLHGFLRREALPESPGEVATEFGRVVGTTLDEVGIALDVHDRVLLVRQVLRLRRTPPTIPGR</sequence>
<dbReference type="SUPFAM" id="SSF53474">
    <property type="entry name" value="alpha/beta-Hydrolases"/>
    <property type="match status" value="1"/>
</dbReference>
<reference evidence="4" key="1">
    <citation type="journal article" date="2014" name="Int. J. Syst. Evol. Microbiol.">
        <title>Complete genome sequence of Corynebacterium casei LMG S-19264T (=DSM 44701T), isolated from a smear-ripened cheese.</title>
        <authorList>
            <consortium name="US DOE Joint Genome Institute (JGI-PGF)"/>
            <person name="Walter F."/>
            <person name="Albersmeier A."/>
            <person name="Kalinowski J."/>
            <person name="Ruckert C."/>
        </authorList>
    </citation>
    <scope>NUCLEOTIDE SEQUENCE</scope>
    <source>
        <strain evidence="4">CGMCC 1.14988</strain>
    </source>
</reference>
<dbReference type="Proteomes" id="UP000650511">
    <property type="component" value="Unassembled WGS sequence"/>
</dbReference>
<comment type="caution">
    <text evidence="4">The sequence shown here is derived from an EMBL/GenBank/DDBJ whole genome shotgun (WGS) entry which is preliminary data.</text>
</comment>
<accession>A0A8J3AAF3</accession>
<evidence type="ECO:0000313" key="5">
    <source>
        <dbReference type="Proteomes" id="UP000650511"/>
    </source>
</evidence>
<dbReference type="InterPro" id="IPR016047">
    <property type="entry name" value="M23ase_b-sheet_dom"/>
</dbReference>
<dbReference type="Pfam" id="PF01551">
    <property type="entry name" value="Peptidase_M23"/>
    <property type="match status" value="1"/>
</dbReference>
<evidence type="ECO:0000313" key="4">
    <source>
        <dbReference type="EMBL" id="GGI06500.1"/>
    </source>
</evidence>
<gene>
    <name evidence="4" type="ORF">GCM10011354_19400</name>
</gene>
<feature type="domain" description="M23ase beta-sheet core" evidence="3">
    <location>
        <begin position="82"/>
        <end position="176"/>
    </location>
</feature>
<dbReference type="EMBL" id="BMHA01000006">
    <property type="protein sequence ID" value="GGI06500.1"/>
    <property type="molecule type" value="Genomic_DNA"/>
</dbReference>
<evidence type="ECO:0000259" key="3">
    <source>
        <dbReference type="Pfam" id="PF01551"/>
    </source>
</evidence>
<dbReference type="PANTHER" id="PTHR21666:SF289">
    <property type="entry name" value="L-ALA--D-GLU ENDOPEPTIDASE"/>
    <property type="match status" value="1"/>
</dbReference>
<dbReference type="InterPro" id="IPR011055">
    <property type="entry name" value="Dup_hybrid_motif"/>
</dbReference>
<dbReference type="PANTHER" id="PTHR21666">
    <property type="entry name" value="PEPTIDASE-RELATED"/>
    <property type="match status" value="1"/>
</dbReference>
<dbReference type="Pfam" id="PF06028">
    <property type="entry name" value="DUF915"/>
    <property type="match status" value="1"/>
</dbReference>